<evidence type="ECO:0000313" key="2">
    <source>
        <dbReference type="Proteomes" id="UP001501725"/>
    </source>
</evidence>
<proteinExistence type="predicted"/>
<dbReference type="Proteomes" id="UP001501725">
    <property type="component" value="Unassembled WGS sequence"/>
</dbReference>
<evidence type="ECO:0008006" key="3">
    <source>
        <dbReference type="Google" id="ProtNLM"/>
    </source>
</evidence>
<dbReference type="EMBL" id="BAABGY010000007">
    <property type="protein sequence ID" value="GAA4328053.1"/>
    <property type="molecule type" value="Genomic_DNA"/>
</dbReference>
<organism evidence="1 2">
    <name type="scientific">Flaviaesturariibacter amylovorans</name>
    <dbReference type="NCBI Taxonomy" id="1084520"/>
    <lineage>
        <taxon>Bacteria</taxon>
        <taxon>Pseudomonadati</taxon>
        <taxon>Bacteroidota</taxon>
        <taxon>Chitinophagia</taxon>
        <taxon>Chitinophagales</taxon>
        <taxon>Chitinophagaceae</taxon>
        <taxon>Flaviaestuariibacter</taxon>
    </lineage>
</organism>
<sequence>MPNEEKPKGETTIQRKFYLDKEVDRKLKVLIAIEGKSASEFANDTFSKAIKAYEAKHGPIPIK</sequence>
<dbReference type="RefSeq" id="WP_345255175.1">
    <property type="nucleotide sequence ID" value="NZ_BAABGY010000007.1"/>
</dbReference>
<protein>
    <recommendedName>
        <fullName evidence="3">CopG family transcriptional regulator</fullName>
    </recommendedName>
</protein>
<comment type="caution">
    <text evidence="1">The sequence shown here is derived from an EMBL/GenBank/DDBJ whole genome shotgun (WGS) entry which is preliminary data.</text>
</comment>
<reference evidence="2" key="1">
    <citation type="journal article" date="2019" name="Int. J. Syst. Evol. Microbiol.">
        <title>The Global Catalogue of Microorganisms (GCM) 10K type strain sequencing project: providing services to taxonomists for standard genome sequencing and annotation.</title>
        <authorList>
            <consortium name="The Broad Institute Genomics Platform"/>
            <consortium name="The Broad Institute Genome Sequencing Center for Infectious Disease"/>
            <person name="Wu L."/>
            <person name="Ma J."/>
        </authorList>
    </citation>
    <scope>NUCLEOTIDE SEQUENCE [LARGE SCALE GENOMIC DNA]</scope>
    <source>
        <strain evidence="2">JCM 17919</strain>
    </source>
</reference>
<gene>
    <name evidence="1" type="ORF">GCM10023184_17700</name>
</gene>
<accession>A0ABP8GQ41</accession>
<evidence type="ECO:0000313" key="1">
    <source>
        <dbReference type="EMBL" id="GAA4328053.1"/>
    </source>
</evidence>
<name>A0ABP8GQ41_9BACT</name>
<keyword evidence="2" id="KW-1185">Reference proteome</keyword>